<accession>A0A645E284</accession>
<reference evidence="2" key="1">
    <citation type="submission" date="2019-08" db="EMBL/GenBank/DDBJ databases">
        <authorList>
            <person name="Kucharzyk K."/>
            <person name="Murdoch R.W."/>
            <person name="Higgins S."/>
            <person name="Loffler F."/>
        </authorList>
    </citation>
    <scope>NUCLEOTIDE SEQUENCE</scope>
</reference>
<dbReference type="GO" id="GO:0046870">
    <property type="term" value="F:cadmium ion binding"/>
    <property type="evidence" value="ECO:0007669"/>
    <property type="project" value="TreeGrafter"/>
</dbReference>
<dbReference type="PANTHER" id="PTHR38430">
    <property type="entry name" value="PROTEIN-ARGININE KINASE ACTIVATOR PROTEIN"/>
    <property type="match status" value="1"/>
</dbReference>
<dbReference type="AlphaFoldDB" id="A0A645E284"/>
<dbReference type="GO" id="GO:1990169">
    <property type="term" value="P:stress response to copper ion"/>
    <property type="evidence" value="ECO:0007669"/>
    <property type="project" value="TreeGrafter"/>
</dbReference>
<evidence type="ECO:0000259" key="1">
    <source>
        <dbReference type="PROSITE" id="PS50151"/>
    </source>
</evidence>
<dbReference type="InterPro" id="IPR025542">
    <property type="entry name" value="YacH"/>
</dbReference>
<keyword evidence="2" id="KW-0418">Kinase</keyword>
<dbReference type="GO" id="GO:0005507">
    <property type="term" value="F:copper ion binding"/>
    <property type="evidence" value="ECO:0007669"/>
    <property type="project" value="TreeGrafter"/>
</dbReference>
<dbReference type="InterPro" id="IPR036876">
    <property type="entry name" value="UVR_dom_sf"/>
</dbReference>
<gene>
    <name evidence="2" type="primary">mcsA_10</name>
    <name evidence="2" type="ORF">SDC9_142952</name>
</gene>
<dbReference type="SUPFAM" id="SSF46600">
    <property type="entry name" value="C-terminal UvrC-binding domain of UvrB"/>
    <property type="match status" value="1"/>
</dbReference>
<sequence>MPVGISNTERCPMCGASFQEIVKSGKIGCAECYDKFYDLLLPSVQRIHGKTAHSGKIAANNEIEIKKENVLEELKAKLAQAIEEQNFEYAAELRDKIKEMESGDDHHE</sequence>
<dbReference type="EMBL" id="VSSQ01042246">
    <property type="protein sequence ID" value="MPM95797.1"/>
    <property type="molecule type" value="Genomic_DNA"/>
</dbReference>
<keyword evidence="2" id="KW-0808">Transferase</keyword>
<dbReference type="PROSITE" id="PS50151">
    <property type="entry name" value="UVR"/>
    <property type="match status" value="1"/>
</dbReference>
<dbReference type="GO" id="GO:1990170">
    <property type="term" value="P:stress response to cadmium ion"/>
    <property type="evidence" value="ECO:0007669"/>
    <property type="project" value="TreeGrafter"/>
</dbReference>
<protein>
    <submittedName>
        <fullName evidence="2">Protein-arginine kinase activator protein</fullName>
    </submittedName>
</protein>
<name>A0A645E284_9ZZZZ</name>
<dbReference type="PANTHER" id="PTHR38430:SF1">
    <property type="entry name" value="PROTEIN-ARGININE KINASE ACTIVATOR PROTEIN"/>
    <property type="match status" value="1"/>
</dbReference>
<organism evidence="2">
    <name type="scientific">bioreactor metagenome</name>
    <dbReference type="NCBI Taxonomy" id="1076179"/>
    <lineage>
        <taxon>unclassified sequences</taxon>
        <taxon>metagenomes</taxon>
        <taxon>ecological metagenomes</taxon>
    </lineage>
</organism>
<dbReference type="Pfam" id="PF02151">
    <property type="entry name" value="UVR"/>
    <property type="match status" value="1"/>
</dbReference>
<evidence type="ECO:0000313" key="2">
    <source>
        <dbReference type="EMBL" id="MPM95797.1"/>
    </source>
</evidence>
<feature type="domain" description="UVR" evidence="1">
    <location>
        <begin position="68"/>
        <end position="103"/>
    </location>
</feature>
<proteinExistence type="predicted"/>
<dbReference type="GO" id="GO:0008270">
    <property type="term" value="F:zinc ion binding"/>
    <property type="evidence" value="ECO:0007669"/>
    <property type="project" value="TreeGrafter"/>
</dbReference>
<dbReference type="InterPro" id="IPR001943">
    <property type="entry name" value="UVR_dom"/>
</dbReference>
<dbReference type="GO" id="GO:0050897">
    <property type="term" value="F:cobalt ion binding"/>
    <property type="evidence" value="ECO:0007669"/>
    <property type="project" value="TreeGrafter"/>
</dbReference>
<comment type="caution">
    <text evidence="2">The sequence shown here is derived from an EMBL/GenBank/DDBJ whole genome shotgun (WGS) entry which is preliminary data.</text>
</comment>
<dbReference type="GO" id="GO:0016301">
    <property type="term" value="F:kinase activity"/>
    <property type="evidence" value="ECO:0007669"/>
    <property type="project" value="UniProtKB-KW"/>
</dbReference>
<dbReference type="Gene3D" id="4.10.860.10">
    <property type="entry name" value="UVR domain"/>
    <property type="match status" value="1"/>
</dbReference>